<gene>
    <name evidence="2" type="ORF">AVL62_10870</name>
</gene>
<evidence type="ECO:0000256" key="1">
    <source>
        <dbReference type="SAM" id="MobiDB-lite"/>
    </source>
</evidence>
<accession>A0A0W8IET1</accession>
<evidence type="ECO:0000313" key="2">
    <source>
        <dbReference type="EMBL" id="KUG58407.1"/>
    </source>
</evidence>
<protein>
    <recommendedName>
        <fullName evidence="4">Cell wall-binding repeat 2 family protein</fullName>
    </recommendedName>
</protein>
<dbReference type="InterPro" id="IPR051922">
    <property type="entry name" value="Bact_Sporulation_Assoc"/>
</dbReference>
<dbReference type="STRING" id="767452.AVL62_10870"/>
<comment type="caution">
    <text evidence="2">The sequence shown here is derived from an EMBL/GenBank/DDBJ whole genome shotgun (WGS) entry which is preliminary data.</text>
</comment>
<keyword evidence="3" id="KW-1185">Reference proteome</keyword>
<dbReference type="EMBL" id="LQBL01000003">
    <property type="protein sequence ID" value="KUG58407.1"/>
    <property type="molecule type" value="Genomic_DNA"/>
</dbReference>
<feature type="compositionally biased region" description="Low complexity" evidence="1">
    <location>
        <begin position="20"/>
        <end position="33"/>
    </location>
</feature>
<dbReference type="OrthoDB" id="4862208at2"/>
<dbReference type="InterPro" id="IPR007253">
    <property type="entry name" value="Cell_wall-bd_2"/>
</dbReference>
<sequence>MALAEPPADEEGRPGALTLPAAPAVEVPGPAEASTPPAGEVPAPGVRAADLAAAADRGAVWLAAQAGTGRMTTDGLALAVIALGAAGPEHASDLQRLTGQLERRAPTAAADPVVLGLTAIAVDVAGRNPRSFGGVDLVAALRAELADGRCGDDWVFVTGICVMGLKRSGGTVPQAAVDAVAAAADPTTAGIRSGGGVEAWSTAVTPQAMAAVDTMRHARATGLGARDYLSLSRGSAPVLAEDLPVGVNALAQQSFAVARTDADELARRDATMTWLLQQQHADGALPEYFEHADGDVWATALTVLAWSGRSLTTDAAATTDYQRHSVVERISGTDRYAVAANIAASWADGADTVVVVSGQNFPDALSGSALAGLVGGPVLLTKKASLPGSTVRALKALDPRRIVVLGGTGAVTQGVADELLRYADGVERVTGADRYAVSGAVASSFWEQGGSTAYLATGADWPDGLTGGAAAAYEGAPLLLTKHDEVPSPVMDALRYLRPDEVVVLGGTGAVSGDVITQLRRGLGGASAPTVRRIDGADRYAVASRVAQRIPAAQRMAFVATGRNWPDALAGGALAGQVDSPMLLVRPDGVPTQTRQSLQVRRPGYVGAFGGPAAILPVALQQVRLVDTGR</sequence>
<dbReference type="Gene3D" id="3.40.50.12090">
    <property type="match status" value="1"/>
</dbReference>
<feature type="region of interest" description="Disordered" evidence="1">
    <location>
        <begin position="1"/>
        <end position="41"/>
    </location>
</feature>
<dbReference type="InterPro" id="IPR008930">
    <property type="entry name" value="Terpenoid_cyclase/PrenylTrfase"/>
</dbReference>
<name>A0A0W8IET1_9MICO</name>
<evidence type="ECO:0008006" key="4">
    <source>
        <dbReference type="Google" id="ProtNLM"/>
    </source>
</evidence>
<dbReference type="SUPFAM" id="SSF48239">
    <property type="entry name" value="Terpenoid cyclases/Protein prenyltransferases"/>
    <property type="match status" value="1"/>
</dbReference>
<dbReference type="RefSeq" id="WP_058890084.1">
    <property type="nucleotide sequence ID" value="NZ_LQBL01000003.1"/>
</dbReference>
<dbReference type="PANTHER" id="PTHR30032">
    <property type="entry name" value="N-ACETYLMURAMOYL-L-ALANINE AMIDASE-RELATED"/>
    <property type="match status" value="1"/>
</dbReference>
<reference evidence="2 3" key="1">
    <citation type="submission" date="2015-12" db="EMBL/GenBank/DDBJ databases">
        <title>Serinicoccus chungangenesis strain CD08_5 genome sequencing and assembly.</title>
        <authorList>
            <person name="Chander A.M."/>
            <person name="Kaur G."/>
            <person name="Nair G.R."/>
            <person name="Dhawan D.K."/>
            <person name="Kochhar R.K."/>
            <person name="Mayilraj S."/>
            <person name="Bhadada S.K."/>
        </authorList>
    </citation>
    <scope>NUCLEOTIDE SEQUENCE [LARGE SCALE GENOMIC DNA]</scope>
    <source>
        <strain evidence="2 3">CD08_5</strain>
    </source>
</reference>
<dbReference type="PANTHER" id="PTHR30032:SF8">
    <property type="entry name" value="GERMINATION-SPECIFIC N-ACETYLMURAMOYL-L-ALANINE AMIDASE"/>
    <property type="match status" value="1"/>
</dbReference>
<dbReference type="AlphaFoldDB" id="A0A0W8IET1"/>
<dbReference type="Proteomes" id="UP000054837">
    <property type="component" value="Unassembled WGS sequence"/>
</dbReference>
<evidence type="ECO:0000313" key="3">
    <source>
        <dbReference type="Proteomes" id="UP000054837"/>
    </source>
</evidence>
<dbReference type="Pfam" id="PF04122">
    <property type="entry name" value="CW_binding_2"/>
    <property type="match status" value="3"/>
</dbReference>
<organism evidence="2 3">
    <name type="scientific">Serinicoccus chungangensis</name>
    <dbReference type="NCBI Taxonomy" id="767452"/>
    <lineage>
        <taxon>Bacteria</taxon>
        <taxon>Bacillati</taxon>
        <taxon>Actinomycetota</taxon>
        <taxon>Actinomycetes</taxon>
        <taxon>Micrococcales</taxon>
        <taxon>Ornithinimicrobiaceae</taxon>
        <taxon>Serinicoccus</taxon>
    </lineage>
</organism>
<proteinExistence type="predicted"/>